<dbReference type="InterPro" id="IPR055950">
    <property type="entry name" value="DUF7528"/>
</dbReference>
<dbReference type="AlphaFoldDB" id="A0A830F9J5"/>
<dbReference type="EMBL" id="BMPG01000001">
    <property type="protein sequence ID" value="GGL53081.1"/>
    <property type="molecule type" value="Genomic_DNA"/>
</dbReference>
<keyword evidence="2" id="KW-1185">Reference proteome</keyword>
<dbReference type="RefSeq" id="WP_229773929.1">
    <property type="nucleotide sequence ID" value="NZ_BMPG01000001.1"/>
</dbReference>
<proteinExistence type="predicted"/>
<name>A0A830F9J5_9EURY</name>
<dbReference type="Proteomes" id="UP000607197">
    <property type="component" value="Unassembled WGS sequence"/>
</dbReference>
<accession>A0A830F9J5</accession>
<evidence type="ECO:0000313" key="2">
    <source>
        <dbReference type="Proteomes" id="UP000607197"/>
    </source>
</evidence>
<gene>
    <name evidence="1" type="ORF">GCM10009039_09110</name>
</gene>
<comment type="caution">
    <text evidence="1">The sequence shown here is derived from an EMBL/GenBank/DDBJ whole genome shotgun (WGS) entry which is preliminary data.</text>
</comment>
<reference evidence="1" key="1">
    <citation type="journal article" date="2014" name="Int. J. Syst. Evol. Microbiol.">
        <title>Complete genome sequence of Corynebacterium casei LMG S-19264T (=DSM 44701T), isolated from a smear-ripened cheese.</title>
        <authorList>
            <consortium name="US DOE Joint Genome Institute (JGI-PGF)"/>
            <person name="Walter F."/>
            <person name="Albersmeier A."/>
            <person name="Kalinowski J."/>
            <person name="Ruckert C."/>
        </authorList>
    </citation>
    <scope>NUCLEOTIDE SEQUENCE</scope>
    <source>
        <strain evidence="1">JCM 19596</strain>
    </source>
</reference>
<organism evidence="1 2">
    <name type="scientific">Halocalculus aciditolerans</name>
    <dbReference type="NCBI Taxonomy" id="1383812"/>
    <lineage>
        <taxon>Archaea</taxon>
        <taxon>Methanobacteriati</taxon>
        <taxon>Methanobacteriota</taxon>
        <taxon>Stenosarchaea group</taxon>
        <taxon>Halobacteria</taxon>
        <taxon>Halobacteriales</taxon>
        <taxon>Halobacteriaceae</taxon>
        <taxon>Halocalculus</taxon>
    </lineage>
</organism>
<reference evidence="1" key="2">
    <citation type="submission" date="2020-09" db="EMBL/GenBank/DDBJ databases">
        <authorList>
            <person name="Sun Q."/>
            <person name="Ohkuma M."/>
        </authorList>
    </citation>
    <scope>NUCLEOTIDE SEQUENCE</scope>
    <source>
        <strain evidence="1">JCM 19596</strain>
    </source>
</reference>
<evidence type="ECO:0000313" key="1">
    <source>
        <dbReference type="EMBL" id="GGL53081.1"/>
    </source>
</evidence>
<protein>
    <submittedName>
        <fullName evidence="1">Uncharacterized protein</fullName>
    </submittedName>
</protein>
<sequence length="121" mass="13391">MHEVSRSDAAALCGELEDALTEREEFLHTACEHREDGGYVVERRNASSAGHRKVFDSVDALCRLYDRLPDSFTADDLDAAGVTGSRRHMLVWHFAEHPRFDCSLASKQPLTAAKDGGEDDA</sequence>
<dbReference type="Pfam" id="PF24372">
    <property type="entry name" value="DUF7528"/>
    <property type="match status" value="1"/>
</dbReference>